<dbReference type="CDD" id="cd16427">
    <property type="entry name" value="TraM-like"/>
    <property type="match status" value="1"/>
</dbReference>
<accession>A0A239R8N0</accession>
<evidence type="ECO:0000313" key="1">
    <source>
        <dbReference type="EMBL" id="SNU07249.1"/>
    </source>
</evidence>
<name>A0A239R8N0_STREI</name>
<proteinExistence type="predicted"/>
<dbReference type="AlphaFoldDB" id="A0A239R8N0"/>
<reference evidence="1 2" key="1">
    <citation type="submission" date="2017-07" db="EMBL/GenBank/DDBJ databases">
        <authorList>
            <person name="Sun Z.S."/>
            <person name="Albrecht U."/>
            <person name="Echele G."/>
            <person name="Lee C.C."/>
        </authorList>
    </citation>
    <scope>NUCLEOTIDE SEQUENCE [LARGE SCALE GENOMIC DNA]</scope>
    <source>
        <strain evidence="1 2">AR3</strain>
    </source>
</reference>
<evidence type="ECO:0000313" key="2">
    <source>
        <dbReference type="Proteomes" id="UP000214649"/>
    </source>
</evidence>
<dbReference type="Proteomes" id="UP000214649">
    <property type="component" value="Unassembled WGS sequence"/>
</dbReference>
<gene>
    <name evidence="1" type="ORF">SAMN05216470_0680</name>
</gene>
<sequence>MFRITNLSNGQQRDFQNREELEFYLEGEENRCLQLNTTATFQLFHLDKNGELLESMELTIPSSGDQDVKELLGEFGLKKDKKFFWSRGNKQANVQKVAEKPTKKIKAKNKPTKPTSSARVTHTSTSHHHFWTMIALLFSIFSLAISLTNHYNNKVVDKPKIEKTTINQGADVFCRYFISNYFANSSAREDFISNSLDLNQFDTDKATTVSVLLEKEVMTKKVTTLTYVINCRYDDNTTANKRLTLTVKQNKEAKYGYLVSKAPKLTAYP</sequence>
<dbReference type="RefSeq" id="WP_094140414.1">
    <property type="nucleotide sequence ID" value="NZ_FZRA01000002.1"/>
</dbReference>
<protein>
    <submittedName>
        <fullName evidence="1">Uncharacterized protein</fullName>
    </submittedName>
</protein>
<organism evidence="1 2">
    <name type="scientific">Streptococcus equinus</name>
    <name type="common">Streptococcus bovis</name>
    <dbReference type="NCBI Taxonomy" id="1335"/>
    <lineage>
        <taxon>Bacteria</taxon>
        <taxon>Bacillati</taxon>
        <taxon>Bacillota</taxon>
        <taxon>Bacilli</taxon>
        <taxon>Lactobacillales</taxon>
        <taxon>Streptococcaceae</taxon>
        <taxon>Streptococcus</taxon>
    </lineage>
</organism>
<dbReference type="EMBL" id="FZRA01000002">
    <property type="protein sequence ID" value="SNU07249.1"/>
    <property type="molecule type" value="Genomic_DNA"/>
</dbReference>
<dbReference type="Gene3D" id="3.10.450.540">
    <property type="match status" value="1"/>
</dbReference>